<feature type="binding site" evidence="6">
    <location>
        <position position="337"/>
    </location>
    <ligand>
        <name>S-adenosyl-L-methionine</name>
        <dbReference type="ChEBI" id="CHEBI:59789"/>
    </ligand>
</feature>
<dbReference type="GO" id="GO:0032259">
    <property type="term" value="P:methylation"/>
    <property type="evidence" value="ECO:0007669"/>
    <property type="project" value="UniProtKB-KW"/>
</dbReference>
<dbReference type="Gene3D" id="2.40.50.1070">
    <property type="match status" value="1"/>
</dbReference>
<keyword evidence="1" id="KW-0004">4Fe-4S</keyword>
<keyword evidence="1" id="KW-0408">Iron</keyword>
<gene>
    <name evidence="7" type="primary">TrmA</name>
    <name evidence="7" type="ORF">GCM10016455_24300</name>
</gene>
<comment type="caution">
    <text evidence="7">The sequence shown here is derived from an EMBL/GenBank/DDBJ whole genome shotgun (WGS) entry which is preliminary data.</text>
</comment>
<dbReference type="PROSITE" id="PS51687">
    <property type="entry name" value="SAM_MT_RNA_M5U"/>
    <property type="match status" value="1"/>
</dbReference>
<comment type="similarity">
    <text evidence="6">Belongs to the class I-like SAM-binding methyltransferase superfamily. RNA M5U methyltransferase family.</text>
</comment>
<proteinExistence type="inferred from homology"/>
<dbReference type="Pfam" id="PF05958">
    <property type="entry name" value="tRNA_U5-meth_tr"/>
    <property type="match status" value="1"/>
</dbReference>
<keyword evidence="5" id="KW-0411">Iron-sulfur</keyword>
<evidence type="ECO:0000313" key="7">
    <source>
        <dbReference type="EMBL" id="GHF02309.1"/>
    </source>
</evidence>
<evidence type="ECO:0000256" key="4">
    <source>
        <dbReference type="ARBA" id="ARBA00022691"/>
    </source>
</evidence>
<dbReference type="PANTHER" id="PTHR11061:SF49">
    <property type="entry name" value="23S RRNA (URACIL(1939)-C(5))-METHYLTRANSFERASE RLMD"/>
    <property type="match status" value="1"/>
</dbReference>
<feature type="active site" description="Nucleophile" evidence="6">
    <location>
        <position position="363"/>
    </location>
</feature>
<evidence type="ECO:0000256" key="6">
    <source>
        <dbReference type="PROSITE-ProRule" id="PRU01024"/>
    </source>
</evidence>
<dbReference type="SUPFAM" id="SSF53335">
    <property type="entry name" value="S-adenosyl-L-methionine-dependent methyltransferases"/>
    <property type="match status" value="1"/>
</dbReference>
<protein>
    <submittedName>
        <fullName evidence="7">RNA methyltransferase</fullName>
    </submittedName>
</protein>
<dbReference type="Gene3D" id="2.40.50.140">
    <property type="entry name" value="Nucleic acid-binding proteins"/>
    <property type="match status" value="1"/>
</dbReference>
<keyword evidence="4 6" id="KW-0949">S-adenosyl-L-methionine</keyword>
<dbReference type="CDD" id="cd02440">
    <property type="entry name" value="AdoMet_MTases"/>
    <property type="match status" value="1"/>
</dbReference>
<evidence type="ECO:0000313" key="8">
    <source>
        <dbReference type="Proteomes" id="UP000609802"/>
    </source>
</evidence>
<feature type="binding site" evidence="6">
    <location>
        <position position="242"/>
    </location>
    <ligand>
        <name>S-adenosyl-L-methionine</name>
        <dbReference type="ChEBI" id="CHEBI:59789"/>
    </ligand>
</feature>
<dbReference type="GO" id="GO:0008168">
    <property type="term" value="F:methyltransferase activity"/>
    <property type="evidence" value="ECO:0007669"/>
    <property type="project" value="UniProtKB-KW"/>
</dbReference>
<keyword evidence="1" id="KW-0479">Metal-binding</keyword>
<reference evidence="8" key="1">
    <citation type="journal article" date="2019" name="Int. J. Syst. Evol. Microbiol.">
        <title>The Global Catalogue of Microorganisms (GCM) 10K type strain sequencing project: providing services to taxonomists for standard genome sequencing and annotation.</title>
        <authorList>
            <consortium name="The Broad Institute Genomics Platform"/>
            <consortium name="The Broad Institute Genome Sequencing Center for Infectious Disease"/>
            <person name="Wu L."/>
            <person name="Ma J."/>
        </authorList>
    </citation>
    <scope>NUCLEOTIDE SEQUENCE [LARGE SCALE GENOMIC DNA]</scope>
    <source>
        <strain evidence="8">KCTC 42443</strain>
    </source>
</reference>
<keyword evidence="3 6" id="KW-0808">Transferase</keyword>
<organism evidence="7 8">
    <name type="scientific">Aliiroseovarius zhejiangensis</name>
    <dbReference type="NCBI Taxonomy" id="1632025"/>
    <lineage>
        <taxon>Bacteria</taxon>
        <taxon>Pseudomonadati</taxon>
        <taxon>Pseudomonadota</taxon>
        <taxon>Alphaproteobacteria</taxon>
        <taxon>Rhodobacterales</taxon>
        <taxon>Paracoccaceae</taxon>
        <taxon>Aliiroseovarius</taxon>
    </lineage>
</organism>
<dbReference type="Proteomes" id="UP000609802">
    <property type="component" value="Unassembled WGS sequence"/>
</dbReference>
<dbReference type="InterPro" id="IPR012340">
    <property type="entry name" value="NA-bd_OB-fold"/>
</dbReference>
<keyword evidence="8" id="KW-1185">Reference proteome</keyword>
<dbReference type="InterPro" id="IPR010280">
    <property type="entry name" value="U5_MeTrfase_fam"/>
</dbReference>
<evidence type="ECO:0000256" key="1">
    <source>
        <dbReference type="ARBA" id="ARBA00022485"/>
    </source>
</evidence>
<dbReference type="InterPro" id="IPR029063">
    <property type="entry name" value="SAM-dependent_MTases_sf"/>
</dbReference>
<dbReference type="EMBL" id="BNCH01000005">
    <property type="protein sequence ID" value="GHF02309.1"/>
    <property type="molecule type" value="Genomic_DNA"/>
</dbReference>
<feature type="binding site" evidence="6">
    <location>
        <position position="289"/>
    </location>
    <ligand>
        <name>S-adenosyl-L-methionine</name>
        <dbReference type="ChEBI" id="CHEBI:59789"/>
    </ligand>
</feature>
<dbReference type="RefSeq" id="WP_191286809.1">
    <property type="nucleotide sequence ID" value="NZ_BNCH01000005.1"/>
</dbReference>
<dbReference type="Gene3D" id="3.40.50.150">
    <property type="entry name" value="Vaccinia Virus protein VP39"/>
    <property type="match status" value="1"/>
</dbReference>
<evidence type="ECO:0000256" key="2">
    <source>
        <dbReference type="ARBA" id="ARBA00022603"/>
    </source>
</evidence>
<accession>A0ABQ3J3K4</accession>
<evidence type="ECO:0000256" key="5">
    <source>
        <dbReference type="ARBA" id="ARBA00023014"/>
    </source>
</evidence>
<dbReference type="PANTHER" id="PTHR11061">
    <property type="entry name" value="RNA M5U METHYLTRANSFERASE"/>
    <property type="match status" value="1"/>
</dbReference>
<keyword evidence="2 6" id="KW-0489">Methyltransferase</keyword>
<sequence>MSETHVIDRLGHLGDGIAPGPVFAPRCLPGEVVTGEVEEGRITAPRIVTPSADRVKAPCPHYNACGGCALLHASDPFVADWKVDVVRTALAAHSLSPEFRSIATSPPRSRRRAVLSARRGKKGAIVGFHGRRSDTITEISQCHLLHPDILAALPNLGALATLGASRKGELSINVVHSVAGLDVSVTEGKPLDRRLETDLAQALNKFGFARLTWNGEIIATETPPEQMFGVAAVVPPPGAFLQATREGEAALLDAVREIVGKAGSVIDLFAGCGTFALPLAQSAEVHAVEGLAAMTDALSLGWRKAQGLHRVTTETRDLFRNPLMADDLARFDAAVIDPPRAGAEAQVAALAASGIKRIAMVSCNAQTFARDAKTLVDAGYELNWVQVVDQFRWSTHTEQVASFSRG</sequence>
<feature type="binding site" evidence="6">
    <location>
        <position position="269"/>
    </location>
    <ligand>
        <name>S-adenosyl-L-methionine</name>
        <dbReference type="ChEBI" id="CHEBI:59789"/>
    </ligand>
</feature>
<evidence type="ECO:0000256" key="3">
    <source>
        <dbReference type="ARBA" id="ARBA00022679"/>
    </source>
</evidence>
<name>A0ABQ3J3K4_9RHOB</name>